<name>A0ABW2A7R0_9GAMM</name>
<dbReference type="Pfam" id="PF01261">
    <property type="entry name" value="AP_endonuc_2"/>
    <property type="match status" value="1"/>
</dbReference>
<organism evidence="3 4">
    <name type="scientific">Marinobacterium aestuariivivens</name>
    <dbReference type="NCBI Taxonomy" id="1698799"/>
    <lineage>
        <taxon>Bacteria</taxon>
        <taxon>Pseudomonadati</taxon>
        <taxon>Pseudomonadota</taxon>
        <taxon>Gammaproteobacteria</taxon>
        <taxon>Oceanospirillales</taxon>
        <taxon>Oceanospirillaceae</taxon>
        <taxon>Marinobacterium</taxon>
    </lineage>
</organism>
<dbReference type="InterPro" id="IPR013022">
    <property type="entry name" value="Xyl_isomerase-like_TIM-brl"/>
</dbReference>
<dbReference type="InterPro" id="IPR050312">
    <property type="entry name" value="IolE/XylAMocC-like"/>
</dbReference>
<dbReference type="EMBL" id="JBHSWE010000001">
    <property type="protein sequence ID" value="MFC6673349.1"/>
    <property type="molecule type" value="Genomic_DNA"/>
</dbReference>
<comment type="caution">
    <text evidence="3">The sequence shown here is derived from an EMBL/GenBank/DDBJ whole genome shotgun (WGS) entry which is preliminary data.</text>
</comment>
<dbReference type="Gene3D" id="3.20.20.150">
    <property type="entry name" value="Divalent-metal-dependent TIM barrel enzymes"/>
    <property type="match status" value="1"/>
</dbReference>
<accession>A0ABW2A7R0</accession>
<feature type="domain" description="Xylose isomerase-like TIM barrel" evidence="2">
    <location>
        <begin position="24"/>
        <end position="262"/>
    </location>
</feature>
<proteinExistence type="predicted"/>
<keyword evidence="3" id="KW-0413">Isomerase</keyword>
<protein>
    <submittedName>
        <fullName evidence="3">Sugar phosphate isomerase/epimerase family protein</fullName>
    </submittedName>
</protein>
<sequence>MNTSRPLALGALTVLGMTPPDIVSLAAECGYDYAGLRLLPATPGGIAHPLMHDRKMLDETLARIRDTGVGIFDLEIVRIDAQFDSKAMLPFLETGAELGAQCILVAGDDPDLGRFSDNFAAFCDAAAPFGLKPNLEFMPWTRVPDLGTALEILAAIDRDNAGLLIDAIHFGRSASRLDDLGRIPARWLQYAQICDAPVQTPPTTEEIIRAAREERLLPGDGGLPLAELFRRLPRALPLCVEVPNSALGSDAERARRALAATRTCSRKTSNRQPLRRHEA</sequence>
<dbReference type="PANTHER" id="PTHR12110">
    <property type="entry name" value="HYDROXYPYRUVATE ISOMERASE"/>
    <property type="match status" value="1"/>
</dbReference>
<dbReference type="InterPro" id="IPR036237">
    <property type="entry name" value="Xyl_isomerase-like_sf"/>
</dbReference>
<dbReference type="GO" id="GO:0016853">
    <property type="term" value="F:isomerase activity"/>
    <property type="evidence" value="ECO:0007669"/>
    <property type="project" value="UniProtKB-KW"/>
</dbReference>
<keyword evidence="4" id="KW-1185">Reference proteome</keyword>
<feature type="region of interest" description="Disordered" evidence="1">
    <location>
        <begin position="260"/>
        <end position="279"/>
    </location>
</feature>
<dbReference type="SUPFAM" id="SSF51658">
    <property type="entry name" value="Xylose isomerase-like"/>
    <property type="match status" value="1"/>
</dbReference>
<evidence type="ECO:0000313" key="4">
    <source>
        <dbReference type="Proteomes" id="UP001596422"/>
    </source>
</evidence>
<dbReference type="Proteomes" id="UP001596422">
    <property type="component" value="Unassembled WGS sequence"/>
</dbReference>
<dbReference type="RefSeq" id="WP_379911713.1">
    <property type="nucleotide sequence ID" value="NZ_JBHSWE010000001.1"/>
</dbReference>
<evidence type="ECO:0000259" key="2">
    <source>
        <dbReference type="Pfam" id="PF01261"/>
    </source>
</evidence>
<evidence type="ECO:0000256" key="1">
    <source>
        <dbReference type="SAM" id="MobiDB-lite"/>
    </source>
</evidence>
<gene>
    <name evidence="3" type="ORF">ACFQDL_27115</name>
</gene>
<reference evidence="4" key="1">
    <citation type="journal article" date="2019" name="Int. J. Syst. Evol. Microbiol.">
        <title>The Global Catalogue of Microorganisms (GCM) 10K type strain sequencing project: providing services to taxonomists for standard genome sequencing and annotation.</title>
        <authorList>
            <consortium name="The Broad Institute Genomics Platform"/>
            <consortium name="The Broad Institute Genome Sequencing Center for Infectious Disease"/>
            <person name="Wu L."/>
            <person name="Ma J."/>
        </authorList>
    </citation>
    <scope>NUCLEOTIDE SEQUENCE [LARGE SCALE GENOMIC DNA]</scope>
    <source>
        <strain evidence="4">NBRC 111756</strain>
    </source>
</reference>
<evidence type="ECO:0000313" key="3">
    <source>
        <dbReference type="EMBL" id="MFC6673349.1"/>
    </source>
</evidence>
<dbReference type="PANTHER" id="PTHR12110:SF48">
    <property type="entry name" value="BLL3656 PROTEIN"/>
    <property type="match status" value="1"/>
</dbReference>